<comment type="caution">
    <text evidence="2">The sequence shown here is derived from an EMBL/GenBank/DDBJ whole genome shotgun (WGS) entry which is preliminary data.</text>
</comment>
<sequence length="366" mass="39110">MPGSLGWRIQVATLAHRFFGMIHDPKVAQLIEQPADGGKAGAWPVAYFTLYLQKLGVPGGNASAVIRILSAMEHVGLLMRAGWRADMVGWPMQGQLYISQGVQSQQISGNLWLSEVLGAELVIESYNAVTVLIGGGEGKPVGTGLVLDHKHVVTNRHVIEGLVGPGVINRNIEVRASFTPPGAQPRIRQSRIIAHGEIDVAVIETELAENEQLLALPGMSFRDPKWHDEVCVFGYPYVPGLTERTIIVEHGTVVKPSTQGAAVGGYPRQKTFLTSAIARPGNSGGPIVAQDGRVIGLVVENARHGSGASAGGAPPADEPDHELRESQSRSNDPDSPPFYRGIPASEVIRAIEELHFTGIAVIENPV</sequence>
<protein>
    <recommendedName>
        <fullName evidence="4">Serine protease</fullName>
    </recommendedName>
</protein>
<dbReference type="PANTHER" id="PTHR21004:SF0">
    <property type="entry name" value="PEROXISOMAL LEADER PEPTIDE-PROCESSING PROTEASE"/>
    <property type="match status" value="1"/>
</dbReference>
<accession>A0A1X1RMC2</accession>
<evidence type="ECO:0000313" key="3">
    <source>
        <dbReference type="Proteomes" id="UP000193907"/>
    </source>
</evidence>
<proteinExistence type="predicted"/>
<feature type="region of interest" description="Disordered" evidence="1">
    <location>
        <begin position="305"/>
        <end position="341"/>
    </location>
</feature>
<dbReference type="Proteomes" id="UP000193907">
    <property type="component" value="Unassembled WGS sequence"/>
</dbReference>
<dbReference type="InterPro" id="IPR009003">
    <property type="entry name" value="Peptidase_S1_PA"/>
</dbReference>
<dbReference type="PANTHER" id="PTHR21004">
    <property type="entry name" value="SERINE PROTEASE-RELATED"/>
    <property type="match status" value="1"/>
</dbReference>
<dbReference type="SUPFAM" id="SSF50494">
    <property type="entry name" value="Trypsin-like serine proteases"/>
    <property type="match status" value="1"/>
</dbReference>
<dbReference type="STRING" id="28045.AWB95_17710"/>
<keyword evidence="3" id="KW-1185">Reference proteome</keyword>
<name>A0A1X1RMC2_MYCCE</name>
<dbReference type="InterPro" id="IPR039245">
    <property type="entry name" value="TYSND1/DEG15"/>
</dbReference>
<dbReference type="Gene3D" id="2.40.10.10">
    <property type="entry name" value="Trypsin-like serine proteases"/>
    <property type="match status" value="2"/>
</dbReference>
<dbReference type="InterPro" id="IPR043504">
    <property type="entry name" value="Peptidase_S1_PA_chymotrypsin"/>
</dbReference>
<dbReference type="EMBL" id="LQOM01000038">
    <property type="protein sequence ID" value="ORV09653.1"/>
    <property type="molecule type" value="Genomic_DNA"/>
</dbReference>
<evidence type="ECO:0000313" key="2">
    <source>
        <dbReference type="EMBL" id="ORV09653.1"/>
    </source>
</evidence>
<reference evidence="2 3" key="1">
    <citation type="submission" date="2016-01" db="EMBL/GenBank/DDBJ databases">
        <title>The new phylogeny of the genus Mycobacterium.</title>
        <authorList>
            <person name="Tarcisio F."/>
            <person name="Conor M."/>
            <person name="Antonella G."/>
            <person name="Elisabetta G."/>
            <person name="Giulia F.S."/>
            <person name="Sara T."/>
            <person name="Anna F."/>
            <person name="Clotilde B."/>
            <person name="Roberto B."/>
            <person name="Veronica D.S."/>
            <person name="Fabio R."/>
            <person name="Monica P."/>
            <person name="Olivier J."/>
            <person name="Enrico T."/>
            <person name="Nicola S."/>
        </authorList>
    </citation>
    <scope>NUCLEOTIDE SEQUENCE [LARGE SCALE GENOMIC DNA]</scope>
    <source>
        <strain evidence="2 3">DSM 44243</strain>
    </source>
</reference>
<dbReference type="GO" id="GO:0004252">
    <property type="term" value="F:serine-type endopeptidase activity"/>
    <property type="evidence" value="ECO:0007669"/>
    <property type="project" value="InterPro"/>
</dbReference>
<feature type="compositionally biased region" description="Low complexity" evidence="1">
    <location>
        <begin position="305"/>
        <end position="315"/>
    </location>
</feature>
<dbReference type="AlphaFoldDB" id="A0A1X1RMC2"/>
<organism evidence="2 3">
    <name type="scientific">Mycobacterium celatum</name>
    <dbReference type="NCBI Taxonomy" id="28045"/>
    <lineage>
        <taxon>Bacteria</taxon>
        <taxon>Bacillati</taxon>
        <taxon>Actinomycetota</taxon>
        <taxon>Actinomycetes</taxon>
        <taxon>Mycobacteriales</taxon>
        <taxon>Mycobacteriaceae</taxon>
        <taxon>Mycobacterium</taxon>
    </lineage>
</organism>
<evidence type="ECO:0008006" key="4">
    <source>
        <dbReference type="Google" id="ProtNLM"/>
    </source>
</evidence>
<gene>
    <name evidence="2" type="ORF">AWB95_17710</name>
</gene>
<dbReference type="Pfam" id="PF13365">
    <property type="entry name" value="Trypsin_2"/>
    <property type="match status" value="1"/>
</dbReference>
<dbReference type="GO" id="GO:0016485">
    <property type="term" value="P:protein processing"/>
    <property type="evidence" value="ECO:0007669"/>
    <property type="project" value="InterPro"/>
</dbReference>
<evidence type="ECO:0000256" key="1">
    <source>
        <dbReference type="SAM" id="MobiDB-lite"/>
    </source>
</evidence>